<name>A0AAV8X9G0_9CUCU</name>
<evidence type="ECO:0000313" key="2">
    <source>
        <dbReference type="EMBL" id="KAJ8935508.1"/>
    </source>
</evidence>
<proteinExistence type="predicted"/>
<organism evidence="2 3">
    <name type="scientific">Rhamnusium bicolor</name>
    <dbReference type="NCBI Taxonomy" id="1586634"/>
    <lineage>
        <taxon>Eukaryota</taxon>
        <taxon>Metazoa</taxon>
        <taxon>Ecdysozoa</taxon>
        <taxon>Arthropoda</taxon>
        <taxon>Hexapoda</taxon>
        <taxon>Insecta</taxon>
        <taxon>Pterygota</taxon>
        <taxon>Neoptera</taxon>
        <taxon>Endopterygota</taxon>
        <taxon>Coleoptera</taxon>
        <taxon>Polyphaga</taxon>
        <taxon>Cucujiformia</taxon>
        <taxon>Chrysomeloidea</taxon>
        <taxon>Cerambycidae</taxon>
        <taxon>Lepturinae</taxon>
        <taxon>Rhagiini</taxon>
        <taxon>Rhamnusium</taxon>
    </lineage>
</organism>
<feature type="domain" description="DUF5641" evidence="1">
    <location>
        <begin position="2"/>
        <end position="76"/>
    </location>
</feature>
<sequence>MEYLAELQRRVKWKNGVNQLQEGMLVTIREDNVPPLCWRMGRILSLHPGQDEIARVATLRTVDGVIKRSFAKLCPLPIDNSDWCHLCCNFQLFGRGPSKAGGMLWSFNFIL</sequence>
<evidence type="ECO:0000259" key="1">
    <source>
        <dbReference type="Pfam" id="PF18701"/>
    </source>
</evidence>
<reference evidence="2" key="1">
    <citation type="journal article" date="2023" name="Insect Mol. Biol.">
        <title>Genome sequencing provides insights into the evolution of gene families encoding plant cell wall-degrading enzymes in longhorned beetles.</title>
        <authorList>
            <person name="Shin N.R."/>
            <person name="Okamura Y."/>
            <person name="Kirsch R."/>
            <person name="Pauchet Y."/>
        </authorList>
    </citation>
    <scope>NUCLEOTIDE SEQUENCE</scope>
    <source>
        <strain evidence="2">RBIC_L_NR</strain>
    </source>
</reference>
<dbReference type="Proteomes" id="UP001162156">
    <property type="component" value="Unassembled WGS sequence"/>
</dbReference>
<dbReference type="AlphaFoldDB" id="A0AAV8X9G0"/>
<dbReference type="EMBL" id="JANEYF010003567">
    <property type="protein sequence ID" value="KAJ8935508.1"/>
    <property type="molecule type" value="Genomic_DNA"/>
</dbReference>
<accession>A0AAV8X9G0</accession>
<keyword evidence="3" id="KW-1185">Reference proteome</keyword>
<dbReference type="InterPro" id="IPR040676">
    <property type="entry name" value="DUF5641"/>
</dbReference>
<evidence type="ECO:0000313" key="3">
    <source>
        <dbReference type="Proteomes" id="UP001162156"/>
    </source>
</evidence>
<protein>
    <recommendedName>
        <fullName evidence="1">DUF5641 domain-containing protein</fullName>
    </recommendedName>
</protein>
<comment type="caution">
    <text evidence="2">The sequence shown here is derived from an EMBL/GenBank/DDBJ whole genome shotgun (WGS) entry which is preliminary data.</text>
</comment>
<dbReference type="Pfam" id="PF18701">
    <property type="entry name" value="DUF5641"/>
    <property type="match status" value="1"/>
</dbReference>
<gene>
    <name evidence="2" type="ORF">NQ314_012762</name>
</gene>